<evidence type="ECO:0000313" key="1">
    <source>
        <dbReference type="EMBL" id="MPC55002.1"/>
    </source>
</evidence>
<organism evidence="1 2">
    <name type="scientific">Portunus trituberculatus</name>
    <name type="common">Swimming crab</name>
    <name type="synonym">Neptunus trituberculatus</name>
    <dbReference type="NCBI Taxonomy" id="210409"/>
    <lineage>
        <taxon>Eukaryota</taxon>
        <taxon>Metazoa</taxon>
        <taxon>Ecdysozoa</taxon>
        <taxon>Arthropoda</taxon>
        <taxon>Crustacea</taxon>
        <taxon>Multicrustacea</taxon>
        <taxon>Malacostraca</taxon>
        <taxon>Eumalacostraca</taxon>
        <taxon>Eucarida</taxon>
        <taxon>Decapoda</taxon>
        <taxon>Pleocyemata</taxon>
        <taxon>Brachyura</taxon>
        <taxon>Eubrachyura</taxon>
        <taxon>Portunoidea</taxon>
        <taxon>Portunidae</taxon>
        <taxon>Portuninae</taxon>
        <taxon>Portunus</taxon>
    </lineage>
</organism>
<dbReference type="AlphaFoldDB" id="A0A5B7G7V5"/>
<sequence length="91" mass="9903">MPLFPLSAQKINQQLYIEIVPVTPPHTCVLGTTSQAGQPTSDPFCAQHDVHLRLFSLLPAFVGTCFLATTTSPQVAMATWSCTGCKRWLPS</sequence>
<accession>A0A5B7G7V5</accession>
<name>A0A5B7G7V5_PORTR</name>
<keyword evidence="2" id="KW-1185">Reference proteome</keyword>
<gene>
    <name evidence="1" type="ORF">E2C01_048933</name>
</gene>
<protein>
    <submittedName>
        <fullName evidence="1">Uncharacterized protein</fullName>
    </submittedName>
</protein>
<reference evidence="1 2" key="1">
    <citation type="submission" date="2019-05" db="EMBL/GenBank/DDBJ databases">
        <title>Another draft genome of Portunus trituberculatus and its Hox gene families provides insights of decapod evolution.</title>
        <authorList>
            <person name="Jeong J.-H."/>
            <person name="Song I."/>
            <person name="Kim S."/>
            <person name="Choi T."/>
            <person name="Kim D."/>
            <person name="Ryu S."/>
            <person name="Kim W."/>
        </authorList>
    </citation>
    <scope>NUCLEOTIDE SEQUENCE [LARGE SCALE GENOMIC DNA]</scope>
    <source>
        <tissue evidence="1">Muscle</tissue>
    </source>
</reference>
<comment type="caution">
    <text evidence="1">The sequence shown here is derived from an EMBL/GenBank/DDBJ whole genome shotgun (WGS) entry which is preliminary data.</text>
</comment>
<proteinExistence type="predicted"/>
<dbReference type="EMBL" id="VSRR010012811">
    <property type="protein sequence ID" value="MPC55002.1"/>
    <property type="molecule type" value="Genomic_DNA"/>
</dbReference>
<evidence type="ECO:0000313" key="2">
    <source>
        <dbReference type="Proteomes" id="UP000324222"/>
    </source>
</evidence>
<dbReference type="Proteomes" id="UP000324222">
    <property type="component" value="Unassembled WGS sequence"/>
</dbReference>